<protein>
    <recommendedName>
        <fullName evidence="7">SHSP domain-containing protein</fullName>
    </recommendedName>
</protein>
<dbReference type="Gene3D" id="2.60.40.790">
    <property type="match status" value="1"/>
</dbReference>
<dbReference type="AlphaFoldDB" id="A0A9D5BK24"/>
<evidence type="ECO:0000256" key="3">
    <source>
        <dbReference type="ARBA" id="ARBA00022821"/>
    </source>
</evidence>
<evidence type="ECO:0000313" key="8">
    <source>
        <dbReference type="EMBL" id="KAI5445118.1"/>
    </source>
</evidence>
<evidence type="ECO:0000256" key="4">
    <source>
        <dbReference type="PROSITE-ProRule" id="PRU00285"/>
    </source>
</evidence>
<keyword evidence="3" id="KW-0611">Plant defense</keyword>
<dbReference type="InterPro" id="IPR002068">
    <property type="entry name" value="A-crystallin/Hsp20_dom"/>
</dbReference>
<dbReference type="PANTHER" id="PTHR43670:SF118">
    <property type="entry name" value="HSP20_ALPHA CRYSTALLIN FAMILY PROTEIN"/>
    <property type="match status" value="1"/>
</dbReference>
<dbReference type="GO" id="GO:0034605">
    <property type="term" value="P:cellular response to heat"/>
    <property type="evidence" value="ECO:0007669"/>
    <property type="project" value="TreeGrafter"/>
</dbReference>
<keyword evidence="2" id="KW-1003">Cell membrane</keyword>
<keyword evidence="6" id="KW-0812">Transmembrane</keyword>
<organism evidence="8 9">
    <name type="scientific">Pisum sativum</name>
    <name type="common">Garden pea</name>
    <name type="synonym">Lathyrus oleraceus</name>
    <dbReference type="NCBI Taxonomy" id="3888"/>
    <lineage>
        <taxon>Eukaryota</taxon>
        <taxon>Viridiplantae</taxon>
        <taxon>Streptophyta</taxon>
        <taxon>Embryophyta</taxon>
        <taxon>Tracheophyta</taxon>
        <taxon>Spermatophyta</taxon>
        <taxon>Magnoliopsida</taxon>
        <taxon>eudicotyledons</taxon>
        <taxon>Gunneridae</taxon>
        <taxon>Pentapetalae</taxon>
        <taxon>rosids</taxon>
        <taxon>fabids</taxon>
        <taxon>Fabales</taxon>
        <taxon>Fabaceae</taxon>
        <taxon>Papilionoideae</taxon>
        <taxon>50 kb inversion clade</taxon>
        <taxon>NPAAA clade</taxon>
        <taxon>Hologalegina</taxon>
        <taxon>IRL clade</taxon>
        <taxon>Fabeae</taxon>
        <taxon>Lathyrus</taxon>
    </lineage>
</organism>
<comment type="caution">
    <text evidence="8">The sequence shown here is derived from an EMBL/GenBank/DDBJ whole genome shotgun (WGS) entry which is preliminary data.</text>
</comment>
<dbReference type="PROSITE" id="PS01031">
    <property type="entry name" value="SHSP"/>
    <property type="match status" value="1"/>
</dbReference>
<gene>
    <name evidence="8" type="ORF">KIW84_013391</name>
</gene>
<keyword evidence="6" id="KW-0472">Membrane</keyword>
<keyword evidence="9" id="KW-1185">Reference proteome</keyword>
<feature type="transmembrane region" description="Helical" evidence="6">
    <location>
        <begin position="228"/>
        <end position="247"/>
    </location>
</feature>
<evidence type="ECO:0000256" key="6">
    <source>
        <dbReference type="SAM" id="Phobius"/>
    </source>
</evidence>
<feature type="domain" description="SHSP" evidence="7">
    <location>
        <begin position="110"/>
        <end position="217"/>
    </location>
</feature>
<dbReference type="GO" id="GO:0006952">
    <property type="term" value="P:defense response"/>
    <property type="evidence" value="ECO:0007669"/>
    <property type="project" value="UniProtKB-KW"/>
</dbReference>
<dbReference type="EMBL" id="JAMSHJ010000001">
    <property type="protein sequence ID" value="KAI5445118.1"/>
    <property type="molecule type" value="Genomic_DNA"/>
</dbReference>
<dbReference type="Pfam" id="PF00011">
    <property type="entry name" value="HSP20"/>
    <property type="match status" value="1"/>
</dbReference>
<evidence type="ECO:0000256" key="2">
    <source>
        <dbReference type="ARBA" id="ARBA00022475"/>
    </source>
</evidence>
<sequence length="267" mass="30369">MCEGIIKILAPQFARTSLSRPIIPGNENDEALVDHSKNVSIFGKEDDDANMNEVSFDSTSDTFTILLSIQFNTYFHNFWKLKNLKVKKKRKATSHPSSSMETKANEDSSKRLYEDFEPYCKWLTNEGQKILEVDLKGFKKEQLKVQTNNKGVLKIYGEKPQSASSKKWSRFHKEIRVSKDCDVSGIQAKFSQGILSIVLPKSEATQHAKDVATIEKHSLWGVQKRKRITIQIVLGIVAVVALGTYVARMLENKQHYDAFEKVNDVNI</sequence>
<keyword evidence="6" id="KW-1133">Transmembrane helix</keyword>
<evidence type="ECO:0000256" key="1">
    <source>
        <dbReference type="ARBA" id="ARBA00004162"/>
    </source>
</evidence>
<accession>A0A9D5BK24</accession>
<evidence type="ECO:0000259" key="7">
    <source>
        <dbReference type="PROSITE" id="PS01031"/>
    </source>
</evidence>
<dbReference type="Proteomes" id="UP001058974">
    <property type="component" value="Chromosome 1"/>
</dbReference>
<dbReference type="GO" id="GO:0005886">
    <property type="term" value="C:plasma membrane"/>
    <property type="evidence" value="ECO:0007669"/>
    <property type="project" value="UniProtKB-SubCell"/>
</dbReference>
<name>A0A9D5BK24_PEA</name>
<reference evidence="8 9" key="1">
    <citation type="journal article" date="2022" name="Nat. Genet.">
        <title>Improved pea reference genome and pan-genome highlight genomic features and evolutionary characteristics.</title>
        <authorList>
            <person name="Yang T."/>
            <person name="Liu R."/>
            <person name="Luo Y."/>
            <person name="Hu S."/>
            <person name="Wang D."/>
            <person name="Wang C."/>
            <person name="Pandey M.K."/>
            <person name="Ge S."/>
            <person name="Xu Q."/>
            <person name="Li N."/>
            <person name="Li G."/>
            <person name="Huang Y."/>
            <person name="Saxena R.K."/>
            <person name="Ji Y."/>
            <person name="Li M."/>
            <person name="Yan X."/>
            <person name="He Y."/>
            <person name="Liu Y."/>
            <person name="Wang X."/>
            <person name="Xiang C."/>
            <person name="Varshney R.K."/>
            <person name="Ding H."/>
            <person name="Gao S."/>
            <person name="Zong X."/>
        </authorList>
    </citation>
    <scope>NUCLEOTIDE SEQUENCE [LARGE SCALE GENOMIC DNA]</scope>
    <source>
        <strain evidence="8 9">cv. Zhongwan 6</strain>
    </source>
</reference>
<proteinExistence type="inferred from homology"/>
<dbReference type="Gramene" id="Psat01G0339100-T1">
    <property type="protein sequence ID" value="KAI5445118.1"/>
    <property type="gene ID" value="KIW84_013391"/>
</dbReference>
<comment type="subcellular location">
    <subcellularLocation>
        <location evidence="1">Cell membrane</location>
        <topology evidence="1">Single-pass membrane protein</topology>
    </subcellularLocation>
</comment>
<dbReference type="InterPro" id="IPR008978">
    <property type="entry name" value="HSP20-like_chaperone"/>
</dbReference>
<dbReference type="PANTHER" id="PTHR43670">
    <property type="entry name" value="HEAT SHOCK PROTEIN 26"/>
    <property type="match status" value="1"/>
</dbReference>
<evidence type="ECO:0000313" key="9">
    <source>
        <dbReference type="Proteomes" id="UP001058974"/>
    </source>
</evidence>
<evidence type="ECO:0000256" key="5">
    <source>
        <dbReference type="RuleBase" id="RU003616"/>
    </source>
</evidence>
<comment type="similarity">
    <text evidence="4 5">Belongs to the small heat shock protein (HSP20) family.</text>
</comment>
<dbReference type="CDD" id="cd06464">
    <property type="entry name" value="ACD_sHsps-like"/>
    <property type="match status" value="1"/>
</dbReference>
<dbReference type="SUPFAM" id="SSF49764">
    <property type="entry name" value="HSP20-like chaperones"/>
    <property type="match status" value="1"/>
</dbReference>